<protein>
    <submittedName>
        <fullName evidence="1">Uncharacterized protein</fullName>
    </submittedName>
</protein>
<dbReference type="GO" id="GO:1990072">
    <property type="term" value="C:TRAPPIII protein complex"/>
    <property type="evidence" value="ECO:0007669"/>
    <property type="project" value="TreeGrafter"/>
</dbReference>
<dbReference type="Proteomes" id="UP001213623">
    <property type="component" value="Chromosome 3"/>
</dbReference>
<evidence type="ECO:0000313" key="1">
    <source>
        <dbReference type="EMBL" id="WFD26737.1"/>
    </source>
</evidence>
<dbReference type="AlphaFoldDB" id="A0AAF0J276"/>
<reference evidence="1" key="1">
    <citation type="submission" date="2023-03" db="EMBL/GenBank/DDBJ databases">
        <title>Mating type loci evolution in Malassezia.</title>
        <authorList>
            <person name="Coelho M.A."/>
        </authorList>
    </citation>
    <scope>NUCLEOTIDE SEQUENCE</scope>
    <source>
        <strain evidence="1">CBS 9557</strain>
    </source>
</reference>
<keyword evidence="2" id="KW-1185">Reference proteome</keyword>
<organism evidence="1 2">
    <name type="scientific">Malassezia nana</name>
    <dbReference type="NCBI Taxonomy" id="180528"/>
    <lineage>
        <taxon>Eukaryota</taxon>
        <taxon>Fungi</taxon>
        <taxon>Dikarya</taxon>
        <taxon>Basidiomycota</taxon>
        <taxon>Ustilaginomycotina</taxon>
        <taxon>Malasseziomycetes</taxon>
        <taxon>Malasseziales</taxon>
        <taxon>Malasseziaceae</taxon>
        <taxon>Malassezia</taxon>
    </lineage>
</organism>
<accession>A0AAF0J276</accession>
<dbReference type="EMBL" id="CP119894">
    <property type="protein sequence ID" value="WFD26737.1"/>
    <property type="molecule type" value="Genomic_DNA"/>
</dbReference>
<proteinExistence type="predicted"/>
<dbReference type="PANTHER" id="PTHR12975:SF6">
    <property type="entry name" value="TRAFFICKING PROTEIN PARTICLE COMPLEX SUBUNIT 8"/>
    <property type="match status" value="1"/>
</dbReference>
<name>A0AAF0J276_9BASI</name>
<dbReference type="Pfam" id="PF12739">
    <property type="entry name" value="TRAPPC-Trs85"/>
    <property type="match status" value="1"/>
</dbReference>
<evidence type="ECO:0000313" key="2">
    <source>
        <dbReference type="Proteomes" id="UP001213623"/>
    </source>
</evidence>
<gene>
    <name evidence="1" type="ORF">MNAN1_001722</name>
</gene>
<dbReference type="InterPro" id="IPR024420">
    <property type="entry name" value="TRAPP_III_complex_Trs85"/>
</dbReference>
<sequence length="1203" mass="133471">MCDSCVHRALSPRIAVLTSPDVNSMLHANGVTHLVDLLRPFEHATENVTLRTSQLETRVVPVYHVRFDPLDAFQFLDEGFDVMGQFMDGIQRSFHDEPVHDPSALPLDPTDLESDAWHAHIHQEPQLFQRFLSHMMNFRPVWPHDTLSHPCAMILATTSHGPDPLNAFAKLYETSQKGDVFAKQPCMNTNLLRCYLVLHDCAQFGSDMTRSLAVLNEVRKTYGVHCALLPIHSASEVSEDATTFFAAARDVTDLRECSASLSVPLGAYLTMDDAQRLRVYVRELITKSLVPFLESTVQHLGEQVAAQRKGLTGRLLGASRKFFGGRASTASSGTHTPQELYPATSTAAQTRRLADLALHIRDYRLAMQMYEAVRRDYQSDQATWYCVFAADMTCLSRLLYSAMTRSSADSLEPLFLAVCEEFSVSQAGSWFALRAAVLYAQLQQGAGAHHSAATAYLRGADLSDELVRALLLEQASWAYLRMSRPHTRRSASALLRAASQYRTCGQGALALNAFARLQAYYALRHEPLQEYTRFQKSILYHTLGSMDEALEQLVPLLHGSSPSVDASRLQALVHLAEAAGKTTVSLPSPLFQTQETRIVPWDPTDHVPVVVVHECFHVQLAVANSFGVPLRVSDLQLHFVAHSTGAPLEADYTVGACEWAPYERACIQLDVSLRIEGVARLDHVTYKLMDVLPVQQALTKRGPRLNQTPAQRRSVMYGQDTSLLIHVCRGIPRIQGTVEAPSQAMVGELLEVTVTLANRSAWHACDLSVVCAPDYLVPTPTPTAELGLPWRMPRPSPFSLDRIDGHGSVPIRFYVPMVHVGVECLTWQIRYHNEQGESFATRLAHDIHTRPVLQAQVFSKLTSALQPQYHVAMEVENLSDRSLQVTGLTFVSPQWHLSLDFEAVSLDAQHKAQWLARAQRHKGLDTLATTVELLRPFFQGRSTDVPLPDLPVRVSQQGQGPLSSLLRWPLLYAAVRSTLRRRELSDWYSGLPIFVQEAALPLMDSHQIDGMVAWRTETGTVGETLVSGITLGFRDDAVTSLQALDALLQDSASCAMYAETVKEKQLAREQLAQSPLVPIGCPISVVTGALSLSVSAYPHVAQLSLYVRNESPWPLLCVVRLVDPSTQDTALSCAPWLGQTWHRVLVPGWRAERVAVQALIDGPGTYRLGDWHIEAQLYQDDSLVRTFRTAGSITRPLTASHPA</sequence>
<dbReference type="PANTHER" id="PTHR12975">
    <property type="entry name" value="TRANSPORT PROTEIN TRAPP"/>
    <property type="match status" value="1"/>
</dbReference>